<evidence type="ECO:0000313" key="4">
    <source>
        <dbReference type="Proteomes" id="UP001597213"/>
    </source>
</evidence>
<dbReference type="Pfam" id="PF00403">
    <property type="entry name" value="HMA"/>
    <property type="match status" value="1"/>
</dbReference>
<dbReference type="EMBL" id="JBHUEN010000053">
    <property type="protein sequence ID" value="MFD1883775.1"/>
    <property type="molecule type" value="Genomic_DNA"/>
</dbReference>
<accession>A0ABW4RCL8</accession>
<feature type="region of interest" description="Disordered" evidence="1">
    <location>
        <begin position="41"/>
        <end position="61"/>
    </location>
</feature>
<name>A0ABW4RCL8_9RHOB</name>
<dbReference type="SUPFAM" id="SSF55008">
    <property type="entry name" value="HMA, heavy metal-associated domain"/>
    <property type="match status" value="1"/>
</dbReference>
<feature type="domain" description="HMA" evidence="2">
    <location>
        <begin position="1"/>
        <end position="59"/>
    </location>
</feature>
<comment type="caution">
    <text evidence="3">The sequence shown here is derived from an EMBL/GenBank/DDBJ whole genome shotgun (WGS) entry which is preliminary data.</text>
</comment>
<reference evidence="4" key="1">
    <citation type="journal article" date="2019" name="Int. J. Syst. Evol. Microbiol.">
        <title>The Global Catalogue of Microorganisms (GCM) 10K type strain sequencing project: providing services to taxonomists for standard genome sequencing and annotation.</title>
        <authorList>
            <consortium name="The Broad Institute Genomics Platform"/>
            <consortium name="The Broad Institute Genome Sequencing Center for Infectious Disease"/>
            <person name="Wu L."/>
            <person name="Ma J."/>
        </authorList>
    </citation>
    <scope>NUCLEOTIDE SEQUENCE [LARGE SCALE GENOMIC DNA]</scope>
    <source>
        <strain evidence="4">CCUG 56029</strain>
    </source>
</reference>
<evidence type="ECO:0000259" key="2">
    <source>
        <dbReference type="PROSITE" id="PS50846"/>
    </source>
</evidence>
<gene>
    <name evidence="3" type="ORF">ACFSCT_18855</name>
</gene>
<evidence type="ECO:0000256" key="1">
    <source>
        <dbReference type="SAM" id="MobiDB-lite"/>
    </source>
</evidence>
<dbReference type="Gene3D" id="3.30.70.100">
    <property type="match status" value="1"/>
</dbReference>
<dbReference type="CDD" id="cd00371">
    <property type="entry name" value="HMA"/>
    <property type="match status" value="1"/>
</dbReference>
<dbReference type="InterPro" id="IPR006121">
    <property type="entry name" value="HMA_dom"/>
</dbReference>
<evidence type="ECO:0000313" key="3">
    <source>
        <dbReference type="EMBL" id="MFD1883775.1"/>
    </source>
</evidence>
<dbReference type="InterPro" id="IPR036163">
    <property type="entry name" value="HMA_dom_sf"/>
</dbReference>
<protein>
    <submittedName>
        <fullName evidence="3">Heavy-metal-associated domain-containing protein</fullName>
    </submittedName>
</protein>
<keyword evidence="4" id="KW-1185">Reference proteome</keyword>
<organism evidence="3 4">
    <name type="scientific">Paracoccus pacificus</name>
    <dbReference type="NCBI Taxonomy" id="1463598"/>
    <lineage>
        <taxon>Bacteria</taxon>
        <taxon>Pseudomonadati</taxon>
        <taxon>Pseudomonadota</taxon>
        <taxon>Alphaproteobacteria</taxon>
        <taxon>Rhodobacterales</taxon>
        <taxon>Paracoccaceae</taxon>
        <taxon>Paracoccus</taxon>
    </lineage>
</organism>
<dbReference type="PROSITE" id="PS50846">
    <property type="entry name" value="HMA_2"/>
    <property type="match status" value="1"/>
</dbReference>
<dbReference type="RefSeq" id="WP_379145369.1">
    <property type="nucleotide sequence ID" value="NZ_JBHUEN010000053.1"/>
</dbReference>
<sequence length="61" mass="6526">MRFKVPDMSCGHCKATIEQAIHAAGGKAEINLDTHTVEVEGLDSETAQNAIREAGYSPNPD</sequence>
<dbReference type="Proteomes" id="UP001597213">
    <property type="component" value="Unassembled WGS sequence"/>
</dbReference>
<proteinExistence type="predicted"/>